<dbReference type="PROSITE" id="PS50089">
    <property type="entry name" value="ZF_RING_2"/>
    <property type="match status" value="1"/>
</dbReference>
<evidence type="ECO:0000256" key="4">
    <source>
        <dbReference type="ARBA" id="ARBA00007997"/>
    </source>
</evidence>
<evidence type="ECO:0000256" key="3">
    <source>
        <dbReference type="ARBA" id="ARBA00004906"/>
    </source>
</evidence>
<dbReference type="InterPro" id="IPR039795">
    <property type="entry name" value="LTN1/Rkr1"/>
</dbReference>
<dbReference type="GO" id="GO:0061630">
    <property type="term" value="F:ubiquitin protein ligase activity"/>
    <property type="evidence" value="ECO:0007669"/>
    <property type="project" value="UniProtKB-UniRule"/>
</dbReference>
<accession>A0A978VVE4</accession>
<dbReference type="GO" id="GO:0005829">
    <property type="term" value="C:cytosol"/>
    <property type="evidence" value="ECO:0007669"/>
    <property type="project" value="UniProtKB-SubCell"/>
</dbReference>
<sequence length="1951" mass="218466">MGKQKGDGARSKSRASSSSLAASLLPSGSTATVGFGGYVGSSRLDSSTTAEDSTPFSVFIYLFIFFEMDIDSEVAVHLKRLARKDPITKETHQKGGRRLVGFWVWIVSHVPKRILLIAALQQLKALASLSTLFKEKSGKDLVSIIPQWAFEYKRLLVDYNREVRRATHDTMANLVIVVGRDIAPHLKSLMGPWWFSQFDPVSEVSQAAKRSLQTAFPAQEKRLDALVLCTTEILIYLEENLKLRPEDLSDKAVALDELEEMHQQVISSSLLALATLLDVLVGMQPESPGLDSTTAPPKHASKARAVAISFAEKLFAAHKFFSDFLKYQSTAVRSATYSVLRSFIKNIPNAFDEGNKKTIAGMVLGAFQEKEPACHSSMWDVILLFSKKFPESWTSLNVQKVILNRFWHFLRNGCFGSQQVSYPALVLFLDCVPPKAIVGEKFFLDFFQNFWAGSPSHFSNADRLAFFGAFKECFIWGLQNASRFCDGVDSMHHFRVTVIDSVLVKILWKDYLFSVSLKKPDRVSSGLSVDSSEDSSLSFNGKTAEPSNIRYPLSYSQELGKCIINILSGIFWLEHDLLSSFCTEFQENCLGLFQHAENVERKTEKIKQVNQFILLMGQHAMQKGENWPLVYLVGPMLAKSFPMIRSLNSPDSVRVLSVAVSVFGPRKIVKELFIRSKGCPIVDSSDDGGDKQLEADKFLQIFKETFVPWCLHGNNCSASARLHLLLALLDDEYFSEQWCAVITYAIKPEGSGPLPQSQDSDRITMLAMLLEKARNEITQRKVAEDSRHQTGTNPAHWHHELLDSAAVAIACSPLPFRTSNAQFMHSILGGSTEGDQTSFVSRDAIVLIFQEILKNLFSFIMESSFTWVRNACSLLTAGSINFELEFTRSVNLSEMVEFSLEILDGSFFSLKELGEESDLVSSILAAIFVIDWDYGMGTLYNDALYGEETIETKARLDFGESVHAFRCKISNQFWKSLSLHNRKRLGSILVKCIRSAIFNENKLNVEKSTALCCLWMLEVFSCVCQDRHEEQDLLDQLLCEGDTWPSWVIPDFSSKDQFAFRDVSTAANDSGNCKFVSFIDKLIARIGIDRVLTGYGKHTLSPSKETTYEEVTHAWLAAEMLCTWRWPGGSAVASFLPLLSAFAKSRSYPTQESLLDSTFKILFDGALVHGGCGAQSSVLPSSSDELEDIKEPFLRALVSFLTTMFKDNIWETDKAKTLFELLINKLYIGETINRNCLSILPPIINVLVRPLCQRSIKSVETGGESGPDSSGENHMEDIVIGWLQRTLLLPPLIMWQTGQDMEDWFQLVISCYPFSAIGGMQAVKLDRVISPLERTRLLELFRKQRLGAGTLTTADLPQVVELLLSKLMVVAIGYCWKEFNEEDWDFVLSQLRRWIQSAVVIMEEIAENVNDAISNSIISPNLDVTFKILEQITFISDPFPFIIAQNSLLAFSLCCGPFGLEQVEDAGNENPLGTERWDPIKDRILEGILRLFFCTGIAEAIASSCCHEAACIISSSRFDHLHFWELVASNVVNSSTNARDRAVKSVEFWGLSKGPISSLYAILFSSKPVSSLQFAAYVVLSTEPVTQLAIVGEEKTYLDGDICREKDSCSLDMSTESSFHLKEEISCMIEKLPYEVLEMDLVAQQRVNVFLAWSLLLSHLWSLPSSSPARERLVQYIQDSSKSVILDCLFQHIPVELCMAHNLKKKDVELPVGLPEAAVAATRAITTGSLLFSVESLWPADPMKMASLAGAIFGLMLRILPAYVREWFSSLRDRSISSGIESFTRAWCSPPLIANELAQIKKNKFVDENFAISVSKSANEVVATYTKDETGMDLVIHLPASYPLRPVDVDCTRSLGISEVKQRKWLMSMMSFVRNQNGALAEAIGIWKRNFDKEFEGVEECPICYSVIHTANHSLPRLACKTCKHKFHSACLYKWFSTSHKSTCPLCQSPF</sequence>
<dbReference type="InterPro" id="IPR039804">
    <property type="entry name" value="RING-CH-C4HC3_LTN1"/>
</dbReference>
<dbReference type="EC" id="2.3.2.27" evidence="5 15"/>
<dbReference type="InterPro" id="IPR054476">
    <property type="entry name" value="Ltn1_N"/>
</dbReference>
<evidence type="ECO:0000256" key="7">
    <source>
        <dbReference type="ARBA" id="ARBA00022490"/>
    </source>
</evidence>
<dbReference type="SMART" id="SM00744">
    <property type="entry name" value="RINGv"/>
    <property type="match status" value="1"/>
</dbReference>
<evidence type="ECO:0000256" key="8">
    <source>
        <dbReference type="ARBA" id="ARBA00022679"/>
    </source>
</evidence>
<keyword evidence="8 15" id="KW-0808">Transferase</keyword>
<dbReference type="CDD" id="cd16491">
    <property type="entry name" value="RING-CH-C4HC3_LTN1"/>
    <property type="match status" value="1"/>
</dbReference>
<proteinExistence type="inferred from homology"/>
<organism evidence="18 19">
    <name type="scientific">Ziziphus jujuba var. spinosa</name>
    <dbReference type="NCBI Taxonomy" id="714518"/>
    <lineage>
        <taxon>Eukaryota</taxon>
        <taxon>Viridiplantae</taxon>
        <taxon>Streptophyta</taxon>
        <taxon>Embryophyta</taxon>
        <taxon>Tracheophyta</taxon>
        <taxon>Spermatophyta</taxon>
        <taxon>Magnoliopsida</taxon>
        <taxon>eudicotyledons</taxon>
        <taxon>Gunneridae</taxon>
        <taxon>Pentapetalae</taxon>
        <taxon>rosids</taxon>
        <taxon>fabids</taxon>
        <taxon>Rosales</taxon>
        <taxon>Rhamnaceae</taxon>
        <taxon>Paliureae</taxon>
        <taxon>Ziziphus</taxon>
    </lineage>
</organism>
<dbReference type="GO" id="GO:0043023">
    <property type="term" value="F:ribosomal large subunit binding"/>
    <property type="evidence" value="ECO:0007669"/>
    <property type="project" value="TreeGrafter"/>
</dbReference>
<dbReference type="EMBL" id="JAEACU010000002">
    <property type="protein sequence ID" value="KAH7542789.1"/>
    <property type="molecule type" value="Genomic_DNA"/>
</dbReference>
<dbReference type="Pfam" id="PF22958">
    <property type="entry name" value="Ltn1_1st"/>
    <property type="match status" value="1"/>
</dbReference>
<dbReference type="Gene3D" id="1.25.10.10">
    <property type="entry name" value="Leucine-rich Repeat Variant"/>
    <property type="match status" value="1"/>
</dbReference>
<dbReference type="InterPro" id="IPR001841">
    <property type="entry name" value="Znf_RING"/>
</dbReference>
<reference evidence="18" key="1">
    <citation type="journal article" date="2021" name="Front. Plant Sci.">
        <title>Chromosome-Scale Genome Assembly for Chinese Sour Jujube and Insights Into Its Genome Evolution and Domestication Signature.</title>
        <authorList>
            <person name="Shen L.-Y."/>
            <person name="Luo H."/>
            <person name="Wang X.-L."/>
            <person name="Wang X.-M."/>
            <person name="Qiu X.-J."/>
            <person name="Liu H."/>
            <person name="Zhou S.-S."/>
            <person name="Jia K.-H."/>
            <person name="Nie S."/>
            <person name="Bao Y.-T."/>
            <person name="Zhang R.-G."/>
            <person name="Yun Q.-Z."/>
            <person name="Chai Y.-H."/>
            <person name="Lu J.-Y."/>
            <person name="Li Y."/>
            <person name="Zhao S.-W."/>
            <person name="Mao J.-F."/>
            <person name="Jia S.-G."/>
            <person name="Mao Y.-M."/>
        </authorList>
    </citation>
    <scope>NUCLEOTIDE SEQUENCE</scope>
    <source>
        <strain evidence="18">AT0</strain>
        <tissue evidence="18">Leaf</tissue>
    </source>
</reference>
<evidence type="ECO:0000256" key="15">
    <source>
        <dbReference type="RuleBase" id="RU367090"/>
    </source>
</evidence>
<evidence type="ECO:0000256" key="1">
    <source>
        <dbReference type="ARBA" id="ARBA00000900"/>
    </source>
</evidence>
<keyword evidence="9 15" id="KW-0479">Metal-binding</keyword>
<keyword evidence="10" id="KW-0677">Repeat</keyword>
<evidence type="ECO:0000313" key="18">
    <source>
        <dbReference type="EMBL" id="KAH7542789.1"/>
    </source>
</evidence>
<comment type="subunit">
    <text evidence="15">Component of the ribosome quality control complex (RQC).</text>
</comment>
<dbReference type="Pfam" id="PF13639">
    <property type="entry name" value="zf-RING_2"/>
    <property type="match status" value="1"/>
</dbReference>
<dbReference type="GO" id="GO:0008270">
    <property type="term" value="F:zinc ion binding"/>
    <property type="evidence" value="ECO:0007669"/>
    <property type="project" value="UniProtKB-KW"/>
</dbReference>
<dbReference type="InterPro" id="IPR054477">
    <property type="entry name" value="LTN1_E3_ligase_6th"/>
</dbReference>
<feature type="domain" description="RING-type" evidence="17">
    <location>
        <begin position="1901"/>
        <end position="1948"/>
    </location>
</feature>
<dbReference type="Gene3D" id="3.30.40.10">
    <property type="entry name" value="Zinc/RING finger domain, C3HC4 (zinc finger)"/>
    <property type="match status" value="1"/>
</dbReference>
<dbReference type="InterPro" id="IPR054478">
    <property type="entry name" value="LTN1_UBC"/>
</dbReference>
<keyword evidence="7" id="KW-0963">Cytoplasm</keyword>
<keyword evidence="13 15" id="KW-0862">Zinc</keyword>
<evidence type="ECO:0000256" key="10">
    <source>
        <dbReference type="ARBA" id="ARBA00022737"/>
    </source>
</evidence>
<name>A0A978VVE4_ZIZJJ</name>
<dbReference type="SUPFAM" id="SSF57850">
    <property type="entry name" value="RING/U-box"/>
    <property type="match status" value="1"/>
</dbReference>
<evidence type="ECO:0000256" key="12">
    <source>
        <dbReference type="ARBA" id="ARBA00022786"/>
    </source>
</evidence>
<dbReference type="GO" id="GO:1990112">
    <property type="term" value="C:RQC complex"/>
    <property type="evidence" value="ECO:0007669"/>
    <property type="project" value="UniProtKB-UniRule"/>
</dbReference>
<evidence type="ECO:0000256" key="9">
    <source>
        <dbReference type="ARBA" id="ARBA00022723"/>
    </source>
</evidence>
<comment type="similarity">
    <text evidence="4 15">Belongs to the LTN1 family.</text>
</comment>
<dbReference type="InterPro" id="IPR013083">
    <property type="entry name" value="Znf_RING/FYVE/PHD"/>
</dbReference>
<gene>
    <name evidence="18" type="ORF">FEM48_Zijuj02G0112200</name>
</gene>
<dbReference type="SMART" id="SM00184">
    <property type="entry name" value="RING"/>
    <property type="match status" value="1"/>
</dbReference>
<evidence type="ECO:0000256" key="14">
    <source>
        <dbReference type="PROSITE-ProRule" id="PRU00175"/>
    </source>
</evidence>
<evidence type="ECO:0000256" key="13">
    <source>
        <dbReference type="ARBA" id="ARBA00022833"/>
    </source>
</evidence>
<evidence type="ECO:0000256" key="2">
    <source>
        <dbReference type="ARBA" id="ARBA00004514"/>
    </source>
</evidence>
<dbReference type="PANTHER" id="PTHR12389:SF0">
    <property type="entry name" value="E3 UBIQUITIN-PROTEIN LIGASE LISTERIN"/>
    <property type="match status" value="1"/>
</dbReference>
<feature type="region of interest" description="Disordered" evidence="16">
    <location>
        <begin position="522"/>
        <end position="542"/>
    </location>
</feature>
<comment type="caution">
    <text evidence="18">The sequence shown here is derived from an EMBL/GenBank/DDBJ whole genome shotgun (WGS) entry which is preliminary data.</text>
</comment>
<keyword evidence="11 14" id="KW-0863">Zinc-finger</keyword>
<comment type="function">
    <text evidence="15">E3 ubiquitin-protein ligase. Component of the ribosome quality control complex (RQC), a ribosome-associated complex that mediates ubiquitination and extraction of incompletely synthesized nascent chains for proteasomal degradation.</text>
</comment>
<feature type="compositionally biased region" description="Low complexity" evidence="16">
    <location>
        <begin position="523"/>
        <end position="538"/>
    </location>
</feature>
<evidence type="ECO:0000256" key="6">
    <source>
        <dbReference type="ARBA" id="ARBA00017157"/>
    </source>
</evidence>
<comment type="subcellular location">
    <subcellularLocation>
        <location evidence="2">Cytoplasm</location>
        <location evidence="2">Cytosol</location>
    </subcellularLocation>
</comment>
<dbReference type="InterPro" id="IPR011016">
    <property type="entry name" value="Znf_RING-CH"/>
</dbReference>
<dbReference type="Proteomes" id="UP000813462">
    <property type="component" value="Unassembled WGS sequence"/>
</dbReference>
<dbReference type="GO" id="GO:1990116">
    <property type="term" value="P:ribosome-associated ubiquitin-dependent protein catabolic process"/>
    <property type="evidence" value="ECO:0007669"/>
    <property type="project" value="UniProtKB-UniRule"/>
</dbReference>
<protein>
    <recommendedName>
        <fullName evidence="6 15">E3 ubiquitin-protein ligase listerin</fullName>
        <ecNumber evidence="5 15">2.3.2.27</ecNumber>
    </recommendedName>
    <alternativeName>
        <fullName evidence="15">RING-type E3 ubiquitin transferase listerin</fullName>
    </alternativeName>
</protein>
<comment type="pathway">
    <text evidence="3 15">Protein modification; protein ubiquitination.</text>
</comment>
<dbReference type="FunFam" id="3.30.40.10:FF:000038">
    <property type="entry name" value="E3 ubiquitin-protein ligase listerin"/>
    <property type="match status" value="1"/>
</dbReference>
<evidence type="ECO:0000256" key="11">
    <source>
        <dbReference type="ARBA" id="ARBA00022771"/>
    </source>
</evidence>
<dbReference type="GO" id="GO:0072344">
    <property type="term" value="P:rescue of stalled ribosome"/>
    <property type="evidence" value="ECO:0007669"/>
    <property type="project" value="UniProtKB-UniRule"/>
</dbReference>
<keyword evidence="12 15" id="KW-0833">Ubl conjugation pathway</keyword>
<comment type="catalytic activity">
    <reaction evidence="1 15">
        <text>S-ubiquitinyl-[E2 ubiquitin-conjugating enzyme]-L-cysteine + [acceptor protein]-L-lysine = [E2 ubiquitin-conjugating enzyme]-L-cysteine + N(6)-ubiquitinyl-[acceptor protein]-L-lysine.</text>
        <dbReference type="EC" id="2.3.2.27"/>
    </reaction>
</comment>
<dbReference type="SUPFAM" id="SSF48371">
    <property type="entry name" value="ARM repeat"/>
    <property type="match status" value="1"/>
</dbReference>
<dbReference type="Pfam" id="PF23009">
    <property type="entry name" value="UBC_like"/>
    <property type="match status" value="1"/>
</dbReference>
<dbReference type="Pfam" id="PF22999">
    <property type="entry name" value="LTN1_E3_ligase_6th"/>
    <property type="match status" value="1"/>
</dbReference>
<evidence type="ECO:0000256" key="16">
    <source>
        <dbReference type="SAM" id="MobiDB-lite"/>
    </source>
</evidence>
<evidence type="ECO:0000256" key="5">
    <source>
        <dbReference type="ARBA" id="ARBA00012483"/>
    </source>
</evidence>
<dbReference type="InterPro" id="IPR016024">
    <property type="entry name" value="ARM-type_fold"/>
</dbReference>
<dbReference type="InterPro" id="IPR011989">
    <property type="entry name" value="ARM-like"/>
</dbReference>
<dbReference type="PANTHER" id="PTHR12389">
    <property type="entry name" value="ZINC FINGER PROTEIN 294"/>
    <property type="match status" value="1"/>
</dbReference>
<evidence type="ECO:0000313" key="19">
    <source>
        <dbReference type="Proteomes" id="UP000813462"/>
    </source>
</evidence>
<evidence type="ECO:0000259" key="17">
    <source>
        <dbReference type="PROSITE" id="PS50089"/>
    </source>
</evidence>